<feature type="compositionally biased region" description="Basic and acidic residues" evidence="1">
    <location>
        <begin position="203"/>
        <end position="213"/>
    </location>
</feature>
<accession>A0ABR0C7E8</accession>
<gene>
    <name evidence="3" type="ORF">Purlil1_3529</name>
</gene>
<evidence type="ECO:0000313" key="4">
    <source>
        <dbReference type="Proteomes" id="UP001287286"/>
    </source>
</evidence>
<feature type="compositionally biased region" description="Basic and acidic residues" evidence="1">
    <location>
        <begin position="490"/>
        <end position="523"/>
    </location>
</feature>
<evidence type="ECO:0008006" key="5">
    <source>
        <dbReference type="Google" id="ProtNLM"/>
    </source>
</evidence>
<keyword evidence="4" id="KW-1185">Reference proteome</keyword>
<dbReference type="Proteomes" id="UP001287286">
    <property type="component" value="Unassembled WGS sequence"/>
</dbReference>
<feature type="compositionally biased region" description="Basic residues" evidence="1">
    <location>
        <begin position="168"/>
        <end position="177"/>
    </location>
</feature>
<proteinExistence type="predicted"/>
<feature type="compositionally biased region" description="Basic and acidic residues" evidence="1">
    <location>
        <begin position="551"/>
        <end position="575"/>
    </location>
</feature>
<feature type="region of interest" description="Disordered" evidence="1">
    <location>
        <begin position="153"/>
        <end position="221"/>
    </location>
</feature>
<keyword evidence="2" id="KW-1133">Transmembrane helix</keyword>
<evidence type="ECO:0000256" key="1">
    <source>
        <dbReference type="SAM" id="MobiDB-lite"/>
    </source>
</evidence>
<feature type="region of interest" description="Disordered" evidence="1">
    <location>
        <begin position="376"/>
        <end position="590"/>
    </location>
</feature>
<sequence length="590" mass="64965">MPGPSGDADAGLGSAAVRTLTRCIDRRDVLCAHRNPQQRHAERGLITRCRASSPRPGSLGQVVVTGVQVKRTGGVFLGLTGKIGGELCHSGSAASARFEQCFQRQTWVQEQVLPNLAPLHPAPSHTISATVSGGTKPACHQPAISLHSNGVAFSTFRPNDKHRESRNHTSRQQRHHSSIATGLFPLSWARQPRSAISRSGCGTDDRERRDRPHSNASMAPTIAHALRSIIPTKPTSEDHLGGESGPLAEASRLLLARSAKETVDPSHGVLDPHDISNVGFFVLFALIGVGFVATGIWFFFWAKNGGFHFKETDWDDYKSTVLRRKGPNGTLLSGATPSTNLGGGSVYKDVADDDGTTVVTETTYLSGITAGASDIAARKKREDKRKDKQKRKQRDAKEKKKQRHVGDNGVTDEMAEKEARDHLRSYRHERPARVGGLNKESEGSTWDGSTNPTESTASTELLSNRQTTPTTTPTKKPQPIRKVYSTADRNTAREAERIRSEARRLREESRSRASGTARRDFSYNRESAQSESLLESAAGSSDLGTKSYHHPMPELRERDRDRERGDREKEREERRARRGGYRRGRGDDDL</sequence>
<dbReference type="EMBL" id="JAWRVI010000009">
    <property type="protein sequence ID" value="KAK4092276.1"/>
    <property type="molecule type" value="Genomic_DNA"/>
</dbReference>
<keyword evidence="2" id="KW-0472">Membrane</keyword>
<name>A0ABR0C7E8_PURLI</name>
<feature type="compositionally biased region" description="Low complexity" evidence="1">
    <location>
        <begin position="466"/>
        <end position="477"/>
    </location>
</feature>
<organism evidence="3 4">
    <name type="scientific">Purpureocillium lilacinum</name>
    <name type="common">Paecilomyces lilacinus</name>
    <dbReference type="NCBI Taxonomy" id="33203"/>
    <lineage>
        <taxon>Eukaryota</taxon>
        <taxon>Fungi</taxon>
        <taxon>Dikarya</taxon>
        <taxon>Ascomycota</taxon>
        <taxon>Pezizomycotina</taxon>
        <taxon>Sordariomycetes</taxon>
        <taxon>Hypocreomycetidae</taxon>
        <taxon>Hypocreales</taxon>
        <taxon>Ophiocordycipitaceae</taxon>
        <taxon>Purpureocillium</taxon>
    </lineage>
</organism>
<evidence type="ECO:0000256" key="2">
    <source>
        <dbReference type="SAM" id="Phobius"/>
    </source>
</evidence>
<reference evidence="3 4" key="1">
    <citation type="journal article" date="2024" name="Microbiol. Resour. Announc.">
        <title>Genome annotations for the ascomycete fungi Trichoderma harzianum, Trichoderma aggressivum, and Purpureocillium lilacinum.</title>
        <authorList>
            <person name="Beijen E.P.W."/>
            <person name="Ohm R.A."/>
        </authorList>
    </citation>
    <scope>NUCLEOTIDE SEQUENCE [LARGE SCALE GENOMIC DNA]</scope>
    <source>
        <strain evidence="3 4">CBS 150709</strain>
    </source>
</reference>
<comment type="caution">
    <text evidence="3">The sequence shown here is derived from an EMBL/GenBank/DDBJ whole genome shotgun (WGS) entry which is preliminary data.</text>
</comment>
<feature type="compositionally biased region" description="Polar residues" evidence="1">
    <location>
        <begin position="443"/>
        <end position="465"/>
    </location>
</feature>
<feature type="compositionally biased region" description="Basic and acidic residues" evidence="1">
    <location>
        <begin position="414"/>
        <end position="432"/>
    </location>
</feature>
<protein>
    <recommendedName>
        <fullName evidence="5">Endosomal SPRY domain-containingprotein</fullName>
    </recommendedName>
</protein>
<evidence type="ECO:0000313" key="3">
    <source>
        <dbReference type="EMBL" id="KAK4092276.1"/>
    </source>
</evidence>
<feature type="compositionally biased region" description="Basic and acidic residues" evidence="1">
    <location>
        <begin position="158"/>
        <end position="167"/>
    </location>
</feature>
<feature type="compositionally biased region" description="Basic residues" evidence="1">
    <location>
        <begin position="378"/>
        <end position="403"/>
    </location>
</feature>
<keyword evidence="2" id="KW-0812">Transmembrane</keyword>
<feature type="compositionally biased region" description="Low complexity" evidence="1">
    <location>
        <begin position="526"/>
        <end position="543"/>
    </location>
</feature>
<feature type="transmembrane region" description="Helical" evidence="2">
    <location>
        <begin position="278"/>
        <end position="300"/>
    </location>
</feature>